<dbReference type="Pfam" id="PF20149">
    <property type="entry name" value="DUF6532"/>
    <property type="match status" value="1"/>
</dbReference>
<keyword evidence="4" id="KW-1185">Reference proteome</keyword>
<organism evidence="3 4">
    <name type="scientific">Amanita muscaria (strain Koide BX008)</name>
    <dbReference type="NCBI Taxonomy" id="946122"/>
    <lineage>
        <taxon>Eukaryota</taxon>
        <taxon>Fungi</taxon>
        <taxon>Dikarya</taxon>
        <taxon>Basidiomycota</taxon>
        <taxon>Agaricomycotina</taxon>
        <taxon>Agaricomycetes</taxon>
        <taxon>Agaricomycetidae</taxon>
        <taxon>Agaricales</taxon>
        <taxon>Pluteineae</taxon>
        <taxon>Amanitaceae</taxon>
        <taxon>Amanita</taxon>
    </lineage>
</organism>
<feature type="compositionally biased region" description="Polar residues" evidence="1">
    <location>
        <begin position="129"/>
        <end position="139"/>
    </location>
</feature>
<dbReference type="AlphaFoldDB" id="A0A0C2WPC4"/>
<dbReference type="EMBL" id="KN818335">
    <property type="protein sequence ID" value="KIL58541.1"/>
    <property type="molecule type" value="Genomic_DNA"/>
</dbReference>
<feature type="domain" description="DUF6532" evidence="2">
    <location>
        <begin position="263"/>
        <end position="474"/>
    </location>
</feature>
<gene>
    <name evidence="3" type="ORF">M378DRAFT_15453</name>
</gene>
<feature type="compositionally biased region" description="Basic residues" evidence="1">
    <location>
        <begin position="42"/>
        <end position="56"/>
    </location>
</feature>
<name>A0A0C2WPC4_AMAMK</name>
<feature type="compositionally biased region" description="Pro residues" evidence="1">
    <location>
        <begin position="207"/>
        <end position="221"/>
    </location>
</feature>
<feature type="region of interest" description="Disordered" evidence="1">
    <location>
        <begin position="1"/>
        <end position="144"/>
    </location>
</feature>
<evidence type="ECO:0000259" key="2">
    <source>
        <dbReference type="Pfam" id="PF20149"/>
    </source>
</evidence>
<proteinExistence type="predicted"/>
<dbReference type="InterPro" id="IPR045341">
    <property type="entry name" value="DUF6532"/>
</dbReference>
<evidence type="ECO:0000313" key="4">
    <source>
        <dbReference type="Proteomes" id="UP000054549"/>
    </source>
</evidence>
<protein>
    <recommendedName>
        <fullName evidence="2">DUF6532 domain-containing protein</fullName>
    </recommendedName>
</protein>
<feature type="compositionally biased region" description="Polar residues" evidence="1">
    <location>
        <begin position="184"/>
        <end position="196"/>
    </location>
</feature>
<accession>A0A0C2WPC4</accession>
<dbReference type="InParanoid" id="A0A0C2WPC4"/>
<feature type="compositionally biased region" description="Acidic residues" evidence="1">
    <location>
        <begin position="117"/>
        <end position="126"/>
    </location>
</feature>
<feature type="region of interest" description="Disordered" evidence="1">
    <location>
        <begin position="170"/>
        <end position="227"/>
    </location>
</feature>
<dbReference type="OrthoDB" id="3225557at2759"/>
<dbReference type="Proteomes" id="UP000054549">
    <property type="component" value="Unassembled WGS sequence"/>
</dbReference>
<dbReference type="HOGENOM" id="CLU_523686_0_0_1"/>
<sequence length="520" mass="57275">MASVEEEPTPSRPLRQAKKVALEKAVWKSKKRRADALPARRTSAKRRCTPSSRKGKSKEDKRSLSDESENEPVNIPIPPAPKKPRKGKARVIQASESEDSDSIVSVSDSDSSLGPVGEDDNIENIFDDGNTTEPDTQTHGPPFINLNDVAVTAFAKRVLAERPQWANQTEGASHHLFSDDNGSDPESPSARLSANKENVAPAMLAPTPSPPPPPPPPPSPSLSPDGEHTNWPYYTRLVYHQTNSGLDLGLSRQPHEIKLVIRRAIEVITERVIFEDAFPSPATRAAWIYSAILTGIRRCDEMAAGAAQHRYPRIRARVVAEQQYVQELSTMINPRIPLLRSQVKSLAINNAIRSFDLQNIEVDGVAGLTKDLKYIYPRNQYGNVQGSRPYENGAIISTIRDFLFHNSTVETYPQRFPRGQEATHALTPSIIALVATAVAAAVDEWRTGRRIFGSFTSNIYADIYRNHMALLTKIQTDNVQGYTALLRRLYVAAASSNNGMETSPNAGSSFLDVANMAVDV</sequence>
<evidence type="ECO:0000313" key="3">
    <source>
        <dbReference type="EMBL" id="KIL58541.1"/>
    </source>
</evidence>
<evidence type="ECO:0000256" key="1">
    <source>
        <dbReference type="SAM" id="MobiDB-lite"/>
    </source>
</evidence>
<reference evidence="3 4" key="1">
    <citation type="submission" date="2014-04" db="EMBL/GenBank/DDBJ databases">
        <title>Evolutionary Origins and Diversification of the Mycorrhizal Mutualists.</title>
        <authorList>
            <consortium name="DOE Joint Genome Institute"/>
            <consortium name="Mycorrhizal Genomics Consortium"/>
            <person name="Kohler A."/>
            <person name="Kuo A."/>
            <person name="Nagy L.G."/>
            <person name="Floudas D."/>
            <person name="Copeland A."/>
            <person name="Barry K.W."/>
            <person name="Cichocki N."/>
            <person name="Veneault-Fourrey C."/>
            <person name="LaButti K."/>
            <person name="Lindquist E.A."/>
            <person name="Lipzen A."/>
            <person name="Lundell T."/>
            <person name="Morin E."/>
            <person name="Murat C."/>
            <person name="Riley R."/>
            <person name="Ohm R."/>
            <person name="Sun H."/>
            <person name="Tunlid A."/>
            <person name="Henrissat B."/>
            <person name="Grigoriev I.V."/>
            <person name="Hibbett D.S."/>
            <person name="Martin F."/>
        </authorList>
    </citation>
    <scope>NUCLEOTIDE SEQUENCE [LARGE SCALE GENOMIC DNA]</scope>
    <source>
        <strain evidence="3 4">Koide BX008</strain>
    </source>
</reference>
<feature type="compositionally biased region" description="Low complexity" evidence="1">
    <location>
        <begin position="102"/>
        <end position="112"/>
    </location>
</feature>